<dbReference type="EMBL" id="DF236969">
    <property type="protein sequence ID" value="GAQ78910.1"/>
    <property type="molecule type" value="Genomic_DNA"/>
</dbReference>
<dbReference type="AlphaFoldDB" id="A0A1Y1HK28"/>
<proteinExistence type="predicted"/>
<organism evidence="1 2">
    <name type="scientific">Klebsormidium nitens</name>
    <name type="common">Green alga</name>
    <name type="synonym">Ulothrix nitens</name>
    <dbReference type="NCBI Taxonomy" id="105231"/>
    <lineage>
        <taxon>Eukaryota</taxon>
        <taxon>Viridiplantae</taxon>
        <taxon>Streptophyta</taxon>
        <taxon>Klebsormidiophyceae</taxon>
        <taxon>Klebsormidiales</taxon>
        <taxon>Klebsormidiaceae</taxon>
        <taxon>Klebsormidium</taxon>
    </lineage>
</organism>
<gene>
    <name evidence="1" type="ORF">KFL_000200600</name>
</gene>
<evidence type="ECO:0000313" key="2">
    <source>
        <dbReference type="Proteomes" id="UP000054558"/>
    </source>
</evidence>
<name>A0A1Y1HK28_KLENI</name>
<keyword evidence="2" id="KW-1185">Reference proteome</keyword>
<dbReference type="Proteomes" id="UP000054558">
    <property type="component" value="Unassembled WGS sequence"/>
</dbReference>
<reference evidence="1 2" key="1">
    <citation type="journal article" date="2014" name="Nat. Commun.">
        <title>Klebsormidium flaccidum genome reveals primary factors for plant terrestrial adaptation.</title>
        <authorList>
            <person name="Hori K."/>
            <person name="Maruyama F."/>
            <person name="Fujisawa T."/>
            <person name="Togashi T."/>
            <person name="Yamamoto N."/>
            <person name="Seo M."/>
            <person name="Sato S."/>
            <person name="Yamada T."/>
            <person name="Mori H."/>
            <person name="Tajima N."/>
            <person name="Moriyama T."/>
            <person name="Ikeuchi M."/>
            <person name="Watanabe M."/>
            <person name="Wada H."/>
            <person name="Kobayashi K."/>
            <person name="Saito M."/>
            <person name="Masuda T."/>
            <person name="Sasaki-Sekimoto Y."/>
            <person name="Mashiguchi K."/>
            <person name="Awai K."/>
            <person name="Shimojima M."/>
            <person name="Masuda S."/>
            <person name="Iwai M."/>
            <person name="Nobusawa T."/>
            <person name="Narise T."/>
            <person name="Kondo S."/>
            <person name="Saito H."/>
            <person name="Sato R."/>
            <person name="Murakawa M."/>
            <person name="Ihara Y."/>
            <person name="Oshima-Yamada Y."/>
            <person name="Ohtaka K."/>
            <person name="Satoh M."/>
            <person name="Sonobe K."/>
            <person name="Ishii M."/>
            <person name="Ohtani R."/>
            <person name="Kanamori-Sato M."/>
            <person name="Honoki R."/>
            <person name="Miyazaki D."/>
            <person name="Mochizuki H."/>
            <person name="Umetsu J."/>
            <person name="Higashi K."/>
            <person name="Shibata D."/>
            <person name="Kamiya Y."/>
            <person name="Sato N."/>
            <person name="Nakamura Y."/>
            <person name="Tabata S."/>
            <person name="Ida S."/>
            <person name="Kurokawa K."/>
            <person name="Ohta H."/>
        </authorList>
    </citation>
    <scope>NUCLEOTIDE SEQUENCE [LARGE SCALE GENOMIC DNA]</scope>
    <source>
        <strain evidence="1 2">NIES-2285</strain>
    </source>
</reference>
<evidence type="ECO:0000313" key="1">
    <source>
        <dbReference type="EMBL" id="GAQ78910.1"/>
    </source>
</evidence>
<sequence length="161" mass="18233">MDPSSPFLAKTLSSFEKRHRERATIVLDDLENGLRKEKNGELTLSWDVLQSIRLLLSMHAKGSLQVILVTSDDRVQGWPREATESPAHLNPVHPDMVDYVTRMTALTDQEAAMAVEELKIVEKGSMRELSEFVAHFISLDHEEASARLPGYLDERSKLHNL</sequence>
<accession>A0A1Y1HK28</accession>
<protein>
    <submittedName>
        <fullName evidence="1">Uncharacterized protein</fullName>
    </submittedName>
</protein>